<sequence length="80" mass="9159">MICPFCGREMSIGTLDTPSGFGNIEWYPEAEKSYLDKACNSITVRSSAKFEFPIANLCFHCHKLIIDVPERANFKFTEEY</sequence>
<evidence type="ECO:0000259" key="1">
    <source>
        <dbReference type="Pfam" id="PF20097"/>
    </source>
</evidence>
<protein>
    <submittedName>
        <fullName evidence="2">PF20097 family protein</fullName>
    </submittedName>
</protein>
<dbReference type="Proteomes" id="UP001623661">
    <property type="component" value="Unassembled WGS sequence"/>
</dbReference>
<dbReference type="Pfam" id="PF20097">
    <property type="entry name" value="DUF6487"/>
    <property type="match status" value="1"/>
</dbReference>
<name>A0ABW8TVD6_9CLOT</name>
<keyword evidence="3" id="KW-1185">Reference proteome</keyword>
<comment type="caution">
    <text evidence="2">The sequence shown here is derived from an EMBL/GenBank/DDBJ whole genome shotgun (WGS) entry which is preliminary data.</text>
</comment>
<dbReference type="InterPro" id="IPR045504">
    <property type="entry name" value="DUF6487"/>
</dbReference>
<organism evidence="2 3">
    <name type="scientific">Candidatus Clostridium radicumherbarum</name>
    <dbReference type="NCBI Taxonomy" id="3381662"/>
    <lineage>
        <taxon>Bacteria</taxon>
        <taxon>Bacillati</taxon>
        <taxon>Bacillota</taxon>
        <taxon>Clostridia</taxon>
        <taxon>Eubacteriales</taxon>
        <taxon>Clostridiaceae</taxon>
        <taxon>Clostridium</taxon>
    </lineage>
</organism>
<evidence type="ECO:0000313" key="2">
    <source>
        <dbReference type="EMBL" id="MFL0268703.1"/>
    </source>
</evidence>
<feature type="domain" description="DUF6487" evidence="1">
    <location>
        <begin position="3"/>
        <end position="70"/>
    </location>
</feature>
<dbReference type="EMBL" id="JBJHZY010000002">
    <property type="protein sequence ID" value="MFL0268703.1"/>
    <property type="molecule type" value="Genomic_DNA"/>
</dbReference>
<accession>A0ABW8TVD6</accession>
<gene>
    <name evidence="2" type="ORF">ACJDUH_11430</name>
</gene>
<dbReference type="RefSeq" id="WP_406765328.1">
    <property type="nucleotide sequence ID" value="NZ_JBJHZY010000002.1"/>
</dbReference>
<reference evidence="2 3" key="1">
    <citation type="submission" date="2024-11" db="EMBL/GenBank/DDBJ databases">
        <authorList>
            <person name="Heng Y.C."/>
            <person name="Lim A.C.H."/>
            <person name="Lee J.K.Y."/>
            <person name="Kittelmann S."/>
        </authorList>
    </citation>
    <scope>NUCLEOTIDE SEQUENCE [LARGE SCALE GENOMIC DNA]</scope>
    <source>
        <strain evidence="2 3">WILCCON 0202</strain>
    </source>
</reference>
<evidence type="ECO:0000313" key="3">
    <source>
        <dbReference type="Proteomes" id="UP001623661"/>
    </source>
</evidence>
<proteinExistence type="predicted"/>